<dbReference type="PANTHER" id="PTHR13353">
    <property type="entry name" value="TRANSMEMBRANE PROTEIN 19"/>
    <property type="match status" value="1"/>
</dbReference>
<comment type="subcellular location">
    <subcellularLocation>
        <location evidence="1">Membrane</location>
        <topology evidence="1">Multi-pass membrane protein</topology>
    </subcellularLocation>
</comment>
<evidence type="ECO:0000313" key="8">
    <source>
        <dbReference type="Proteomes" id="UP000559010"/>
    </source>
</evidence>
<feature type="transmembrane region" description="Helical" evidence="6">
    <location>
        <begin position="82"/>
        <end position="99"/>
    </location>
</feature>
<feature type="transmembrane region" description="Helical" evidence="6">
    <location>
        <begin position="6"/>
        <end position="38"/>
    </location>
</feature>
<evidence type="ECO:0000256" key="3">
    <source>
        <dbReference type="ARBA" id="ARBA00022692"/>
    </source>
</evidence>
<dbReference type="PANTHER" id="PTHR13353:SF5">
    <property type="entry name" value="TRANSMEMBRANE PROTEIN 19"/>
    <property type="match status" value="1"/>
</dbReference>
<dbReference type="EMBL" id="JABBNU010000005">
    <property type="protein sequence ID" value="NMM48682.1"/>
    <property type="molecule type" value="Genomic_DNA"/>
</dbReference>
<dbReference type="GO" id="GO:0016020">
    <property type="term" value="C:membrane"/>
    <property type="evidence" value="ECO:0007669"/>
    <property type="project" value="UniProtKB-SubCell"/>
</dbReference>
<proteinExistence type="inferred from homology"/>
<dbReference type="InterPro" id="IPR002794">
    <property type="entry name" value="DUF92_TMEM19"/>
</dbReference>
<keyword evidence="8" id="KW-1185">Reference proteome</keyword>
<accession>A0A848J6D2</accession>
<feature type="transmembrane region" description="Helical" evidence="6">
    <location>
        <begin position="212"/>
        <end position="231"/>
    </location>
</feature>
<evidence type="ECO:0000313" key="7">
    <source>
        <dbReference type="EMBL" id="NMM48682.1"/>
    </source>
</evidence>
<dbReference type="Proteomes" id="UP000559010">
    <property type="component" value="Unassembled WGS sequence"/>
</dbReference>
<gene>
    <name evidence="7" type="ORF">HH304_09745</name>
</gene>
<evidence type="ECO:0000256" key="5">
    <source>
        <dbReference type="ARBA" id="ARBA00023136"/>
    </source>
</evidence>
<keyword evidence="3 6" id="KW-0812">Transmembrane</keyword>
<sequence length="232" mass="25451">MLYYFISFLVIGLVLAVRYNALTISGSIWAFICGLLAYIQFGWHIVLLLFVFFISGTVVSMWSYNLTKSKDIDKGKRSWQNVLGNGAVVILLALGVYFLEYKILLTYSCVASIAAANSDTMASEIGQRLGSKFVFFPTFRKANRGVDGAISIEGTIAAFFGAVLISGIFLFINQDVGFKGFLIITISGFSGNLVDSILGTYLESRGYLNKHLVNFFCTASASVFSGVLFILF</sequence>
<dbReference type="Pfam" id="PF01940">
    <property type="entry name" value="DUF92"/>
    <property type="match status" value="1"/>
</dbReference>
<comment type="caution">
    <text evidence="7">The sequence shown here is derived from an EMBL/GenBank/DDBJ whole genome shotgun (WGS) entry which is preliminary data.</text>
</comment>
<reference evidence="7 8" key="1">
    <citation type="submission" date="2020-04" db="EMBL/GenBank/DDBJ databases">
        <title>Flammeovirgaceae bacterium KN852 isolated from deep sea.</title>
        <authorList>
            <person name="Zhang D.-C."/>
        </authorList>
    </citation>
    <scope>NUCLEOTIDE SEQUENCE [LARGE SCALE GENOMIC DNA]</scope>
    <source>
        <strain evidence="7 8">KN852</strain>
    </source>
</reference>
<keyword evidence="4 6" id="KW-1133">Transmembrane helix</keyword>
<name>A0A848J6D2_9BACT</name>
<feature type="transmembrane region" description="Helical" evidence="6">
    <location>
        <begin position="150"/>
        <end position="172"/>
    </location>
</feature>
<evidence type="ECO:0000256" key="2">
    <source>
        <dbReference type="ARBA" id="ARBA00009012"/>
    </source>
</evidence>
<organism evidence="7 8">
    <name type="scientific">Marinigracilibium pacificum</name>
    <dbReference type="NCBI Taxonomy" id="2729599"/>
    <lineage>
        <taxon>Bacteria</taxon>
        <taxon>Pseudomonadati</taxon>
        <taxon>Bacteroidota</taxon>
        <taxon>Cytophagia</taxon>
        <taxon>Cytophagales</taxon>
        <taxon>Flammeovirgaceae</taxon>
        <taxon>Marinigracilibium</taxon>
    </lineage>
</organism>
<keyword evidence="5 6" id="KW-0472">Membrane</keyword>
<evidence type="ECO:0000256" key="4">
    <source>
        <dbReference type="ARBA" id="ARBA00022989"/>
    </source>
</evidence>
<dbReference type="RefSeq" id="WP_169680845.1">
    <property type="nucleotide sequence ID" value="NZ_JABBNU010000005.1"/>
</dbReference>
<comment type="similarity">
    <text evidence="2">Belongs to the TMEM19 family.</text>
</comment>
<dbReference type="AlphaFoldDB" id="A0A848J6D2"/>
<evidence type="ECO:0000256" key="6">
    <source>
        <dbReference type="SAM" id="Phobius"/>
    </source>
</evidence>
<feature type="transmembrane region" description="Helical" evidence="6">
    <location>
        <begin position="178"/>
        <end position="200"/>
    </location>
</feature>
<protein>
    <submittedName>
        <fullName evidence="7">DUF92 domain-containing protein</fullName>
    </submittedName>
</protein>
<evidence type="ECO:0000256" key="1">
    <source>
        <dbReference type="ARBA" id="ARBA00004141"/>
    </source>
</evidence>
<feature type="transmembrane region" description="Helical" evidence="6">
    <location>
        <begin position="45"/>
        <end position="62"/>
    </location>
</feature>